<organism evidence="9 10">
    <name type="scientific">Hyaloscypha variabilis (strain UAMH 11265 / GT02V1 / F)</name>
    <name type="common">Meliniomyces variabilis</name>
    <dbReference type="NCBI Taxonomy" id="1149755"/>
    <lineage>
        <taxon>Eukaryota</taxon>
        <taxon>Fungi</taxon>
        <taxon>Dikarya</taxon>
        <taxon>Ascomycota</taxon>
        <taxon>Pezizomycotina</taxon>
        <taxon>Leotiomycetes</taxon>
        <taxon>Helotiales</taxon>
        <taxon>Hyaloscyphaceae</taxon>
        <taxon>Hyaloscypha</taxon>
        <taxon>Hyaloscypha variabilis</taxon>
    </lineage>
</organism>
<feature type="domain" description="GATA-type" evidence="8">
    <location>
        <begin position="1"/>
        <end position="48"/>
    </location>
</feature>
<dbReference type="EMBL" id="KZ613953">
    <property type="protein sequence ID" value="PMD34737.1"/>
    <property type="molecule type" value="Genomic_DNA"/>
</dbReference>
<dbReference type="AlphaFoldDB" id="A0A2J6R8A1"/>
<dbReference type="Proteomes" id="UP000235786">
    <property type="component" value="Unassembled WGS sequence"/>
</dbReference>
<evidence type="ECO:0000256" key="7">
    <source>
        <dbReference type="PROSITE-ProRule" id="PRU00094"/>
    </source>
</evidence>
<dbReference type="OrthoDB" id="515401at2759"/>
<sequence>CSNCSTNNTSLWRRTHDGLPVCNACGLFMRLHGFPRPLSLKTDVVKKRKR</sequence>
<keyword evidence="5" id="KW-0534">Nitrate assimilation</keyword>
<evidence type="ECO:0000256" key="4">
    <source>
        <dbReference type="ARBA" id="ARBA00022833"/>
    </source>
</evidence>
<keyword evidence="3 7" id="KW-0863">Zinc-finger</keyword>
<dbReference type="GO" id="GO:0000122">
    <property type="term" value="P:negative regulation of transcription by RNA polymerase II"/>
    <property type="evidence" value="ECO:0007669"/>
    <property type="project" value="TreeGrafter"/>
</dbReference>
<dbReference type="PROSITE" id="PS00344">
    <property type="entry name" value="GATA_ZN_FINGER_1"/>
    <property type="match status" value="1"/>
</dbReference>
<accession>A0A2J6R8A1</accession>
<evidence type="ECO:0000313" key="10">
    <source>
        <dbReference type="Proteomes" id="UP000235786"/>
    </source>
</evidence>
<dbReference type="GO" id="GO:0008270">
    <property type="term" value="F:zinc ion binding"/>
    <property type="evidence" value="ECO:0007669"/>
    <property type="project" value="UniProtKB-KW"/>
</dbReference>
<dbReference type="PANTHER" id="PTHR10071:SF281">
    <property type="entry name" value="BOX A-BINDING FACTOR-RELATED"/>
    <property type="match status" value="1"/>
</dbReference>
<dbReference type="InterPro" id="IPR013088">
    <property type="entry name" value="Znf_NHR/GATA"/>
</dbReference>
<comment type="subcellular location">
    <subcellularLocation>
        <location evidence="1">Nucleus</location>
    </subcellularLocation>
</comment>
<keyword evidence="6" id="KW-0539">Nucleus</keyword>
<dbReference type="PROSITE" id="PS50114">
    <property type="entry name" value="GATA_ZN_FINGER_2"/>
    <property type="match status" value="1"/>
</dbReference>
<dbReference type="SUPFAM" id="SSF57716">
    <property type="entry name" value="Glucocorticoid receptor-like (DNA-binding domain)"/>
    <property type="match status" value="1"/>
</dbReference>
<keyword evidence="9" id="KW-0238">DNA-binding</keyword>
<keyword evidence="9" id="KW-0675">Receptor</keyword>
<dbReference type="InterPro" id="IPR000679">
    <property type="entry name" value="Znf_GATA"/>
</dbReference>
<dbReference type="GO" id="GO:0045944">
    <property type="term" value="P:positive regulation of transcription by RNA polymerase II"/>
    <property type="evidence" value="ECO:0007669"/>
    <property type="project" value="TreeGrafter"/>
</dbReference>
<dbReference type="GO" id="GO:0000981">
    <property type="term" value="F:DNA-binding transcription factor activity, RNA polymerase II-specific"/>
    <property type="evidence" value="ECO:0007669"/>
    <property type="project" value="TreeGrafter"/>
</dbReference>
<evidence type="ECO:0000313" key="9">
    <source>
        <dbReference type="EMBL" id="PMD34737.1"/>
    </source>
</evidence>
<evidence type="ECO:0000256" key="2">
    <source>
        <dbReference type="ARBA" id="ARBA00022723"/>
    </source>
</evidence>
<dbReference type="GO" id="GO:0005634">
    <property type="term" value="C:nucleus"/>
    <property type="evidence" value="ECO:0007669"/>
    <property type="project" value="UniProtKB-SubCell"/>
</dbReference>
<evidence type="ECO:0000256" key="6">
    <source>
        <dbReference type="ARBA" id="ARBA00023242"/>
    </source>
</evidence>
<dbReference type="PANTHER" id="PTHR10071">
    <property type="entry name" value="TRANSCRIPTION FACTOR GATA FAMILY MEMBER"/>
    <property type="match status" value="1"/>
</dbReference>
<keyword evidence="2" id="KW-0479">Metal-binding</keyword>
<keyword evidence="10" id="KW-1185">Reference proteome</keyword>
<dbReference type="CDD" id="cd00202">
    <property type="entry name" value="ZnF_GATA"/>
    <property type="match status" value="1"/>
</dbReference>
<evidence type="ECO:0000256" key="1">
    <source>
        <dbReference type="ARBA" id="ARBA00004123"/>
    </source>
</evidence>
<name>A0A2J6R8A1_HYAVF</name>
<evidence type="ECO:0000256" key="5">
    <source>
        <dbReference type="ARBA" id="ARBA00023063"/>
    </source>
</evidence>
<dbReference type="GO" id="GO:0000978">
    <property type="term" value="F:RNA polymerase II cis-regulatory region sequence-specific DNA binding"/>
    <property type="evidence" value="ECO:0007669"/>
    <property type="project" value="TreeGrafter"/>
</dbReference>
<reference evidence="9 10" key="1">
    <citation type="submission" date="2016-04" db="EMBL/GenBank/DDBJ databases">
        <title>A degradative enzymes factory behind the ericoid mycorrhizal symbiosis.</title>
        <authorList>
            <consortium name="DOE Joint Genome Institute"/>
            <person name="Martino E."/>
            <person name="Morin E."/>
            <person name="Grelet G."/>
            <person name="Kuo A."/>
            <person name="Kohler A."/>
            <person name="Daghino S."/>
            <person name="Barry K."/>
            <person name="Choi C."/>
            <person name="Cichocki N."/>
            <person name="Clum A."/>
            <person name="Copeland A."/>
            <person name="Hainaut M."/>
            <person name="Haridas S."/>
            <person name="Labutti K."/>
            <person name="Lindquist E."/>
            <person name="Lipzen A."/>
            <person name="Khouja H.-R."/>
            <person name="Murat C."/>
            <person name="Ohm R."/>
            <person name="Olson A."/>
            <person name="Spatafora J."/>
            <person name="Veneault-Fourrey C."/>
            <person name="Henrissat B."/>
            <person name="Grigoriev I."/>
            <person name="Martin F."/>
            <person name="Perotto S."/>
        </authorList>
    </citation>
    <scope>NUCLEOTIDE SEQUENCE [LARGE SCALE GENOMIC DNA]</scope>
    <source>
        <strain evidence="9 10">F</strain>
    </source>
</reference>
<feature type="non-terminal residue" evidence="9">
    <location>
        <position position="50"/>
    </location>
</feature>
<keyword evidence="4" id="KW-0862">Zinc</keyword>
<dbReference type="Pfam" id="PF00320">
    <property type="entry name" value="GATA"/>
    <property type="match status" value="1"/>
</dbReference>
<proteinExistence type="predicted"/>
<protein>
    <submittedName>
        <fullName evidence="9">Glucocorticoid receptor-like (DNA-binding domain)</fullName>
    </submittedName>
</protein>
<dbReference type="STRING" id="1149755.A0A2J6R8A1"/>
<evidence type="ECO:0000256" key="3">
    <source>
        <dbReference type="ARBA" id="ARBA00022771"/>
    </source>
</evidence>
<dbReference type="SMART" id="SM00401">
    <property type="entry name" value="ZnF_GATA"/>
    <property type="match status" value="1"/>
</dbReference>
<feature type="non-terminal residue" evidence="9">
    <location>
        <position position="1"/>
    </location>
</feature>
<dbReference type="Gene3D" id="3.30.50.10">
    <property type="entry name" value="Erythroid Transcription Factor GATA-1, subunit A"/>
    <property type="match status" value="1"/>
</dbReference>
<evidence type="ECO:0000259" key="8">
    <source>
        <dbReference type="PROSITE" id="PS50114"/>
    </source>
</evidence>
<gene>
    <name evidence="9" type="ORF">L207DRAFT_390772</name>
</gene>
<dbReference type="InterPro" id="IPR039355">
    <property type="entry name" value="Transcription_factor_GATA"/>
</dbReference>